<protein>
    <submittedName>
        <fullName evidence="2">Pyruvate/Phosphoenolpyruvate kinase-like domain-containing protein</fullName>
    </submittedName>
</protein>
<reference evidence="2" key="2">
    <citation type="submission" date="2023-06" db="EMBL/GenBank/DDBJ databases">
        <authorList>
            <consortium name="Lawrence Berkeley National Laboratory"/>
            <person name="Haridas S."/>
            <person name="Hensen N."/>
            <person name="Bonometti L."/>
            <person name="Westerberg I."/>
            <person name="Brannstrom I.O."/>
            <person name="Guillou S."/>
            <person name="Cros-Aarteil S."/>
            <person name="Calhoun S."/>
            <person name="Kuo A."/>
            <person name="Mondo S."/>
            <person name="Pangilinan J."/>
            <person name="Riley R."/>
            <person name="Labutti K."/>
            <person name="Andreopoulos B."/>
            <person name="Lipzen A."/>
            <person name="Chen C."/>
            <person name="Yanf M."/>
            <person name="Daum C."/>
            <person name="Ng V."/>
            <person name="Clum A."/>
            <person name="Steindorff A."/>
            <person name="Ohm R."/>
            <person name="Martin F."/>
            <person name="Silar P."/>
            <person name="Natvig D."/>
            <person name="Lalanne C."/>
            <person name="Gautier V."/>
            <person name="Ament-Velasquez S.L."/>
            <person name="Kruys A."/>
            <person name="Hutchinson M.I."/>
            <person name="Powell A.J."/>
            <person name="Barry K."/>
            <person name="Miller A.N."/>
            <person name="Grigoriev I.V."/>
            <person name="Debuchy R."/>
            <person name="Gladieux P."/>
            <person name="Thoren M.H."/>
            <person name="Johannesson H."/>
        </authorList>
    </citation>
    <scope>NUCLEOTIDE SEQUENCE</scope>
    <source>
        <strain evidence="2">CBS 958.72</strain>
    </source>
</reference>
<accession>A0AAE0NF63</accession>
<dbReference type="PANTHER" id="PTHR42905">
    <property type="entry name" value="PHOSPHOENOLPYRUVATE CARBOXYLASE"/>
    <property type="match status" value="1"/>
</dbReference>
<dbReference type="EMBL" id="JAULSN010000002">
    <property type="protein sequence ID" value="KAK3380360.1"/>
    <property type="molecule type" value="Genomic_DNA"/>
</dbReference>
<evidence type="ECO:0000313" key="2">
    <source>
        <dbReference type="EMBL" id="KAK3380360.1"/>
    </source>
</evidence>
<dbReference type="InterPro" id="IPR039556">
    <property type="entry name" value="ICL/PEPM"/>
</dbReference>
<dbReference type="AlphaFoldDB" id="A0AAE0NF63"/>
<dbReference type="InterPro" id="IPR040442">
    <property type="entry name" value="Pyrv_kinase-like_dom_sf"/>
</dbReference>
<dbReference type="PANTHER" id="PTHR42905:SF2">
    <property type="entry name" value="PHOSPHOENOLPYRUVATE CARBOXYLASE FAMILY PROTEIN"/>
    <property type="match status" value="1"/>
</dbReference>
<comment type="catalytic activity">
    <reaction evidence="1">
        <text>(2S,3R)-3-hydroxybutane-1,2,3-tricarboxylate = pyruvate + succinate</text>
        <dbReference type="Rhea" id="RHEA:16809"/>
        <dbReference type="ChEBI" id="CHEBI:15361"/>
        <dbReference type="ChEBI" id="CHEBI:30031"/>
        <dbReference type="ChEBI" id="CHEBI:57429"/>
        <dbReference type="EC" id="4.1.3.30"/>
    </reaction>
</comment>
<dbReference type="PROSITE" id="PS00161">
    <property type="entry name" value="ISOCITRATE_LYASE"/>
    <property type="match status" value="1"/>
</dbReference>
<keyword evidence="2" id="KW-0670">Pyruvate</keyword>
<evidence type="ECO:0000313" key="3">
    <source>
        <dbReference type="Proteomes" id="UP001287356"/>
    </source>
</evidence>
<keyword evidence="2" id="KW-0418">Kinase</keyword>
<sequence length="220" mass="23053">MAGAGTAVSLLGMPDVGLTTADDMVRNAAMVAGLDRTVPVIADADTGFGGPVMVARLVTTKRCGHLQGKGLVDADVFASRIRATVAARKRLDDDIVIIARTDALQSRGRRCGVPRGHDDGRRDGAGCSENGGVTPLVDAQEAKRMGYKTVIWPLFALTSAYLALQKTAQELKSTGAIKDRLGPDGKTVAGSVREIFELCGLSECAEFDKEMGGKAFTDGV</sequence>
<dbReference type="InterPro" id="IPR018523">
    <property type="entry name" value="Isocitrate_lyase_ph_CS"/>
</dbReference>
<comment type="caution">
    <text evidence="2">The sequence shown here is derived from an EMBL/GenBank/DDBJ whole genome shotgun (WGS) entry which is preliminary data.</text>
</comment>
<keyword evidence="2" id="KW-0808">Transferase</keyword>
<organism evidence="2 3">
    <name type="scientific">Lasiosphaeria ovina</name>
    <dbReference type="NCBI Taxonomy" id="92902"/>
    <lineage>
        <taxon>Eukaryota</taxon>
        <taxon>Fungi</taxon>
        <taxon>Dikarya</taxon>
        <taxon>Ascomycota</taxon>
        <taxon>Pezizomycotina</taxon>
        <taxon>Sordariomycetes</taxon>
        <taxon>Sordariomycetidae</taxon>
        <taxon>Sordariales</taxon>
        <taxon>Lasiosphaeriaceae</taxon>
        <taxon>Lasiosphaeria</taxon>
    </lineage>
</organism>
<reference evidence="2" key="1">
    <citation type="journal article" date="2023" name="Mol. Phylogenet. Evol.">
        <title>Genome-scale phylogeny and comparative genomics of the fungal order Sordariales.</title>
        <authorList>
            <person name="Hensen N."/>
            <person name="Bonometti L."/>
            <person name="Westerberg I."/>
            <person name="Brannstrom I.O."/>
            <person name="Guillou S."/>
            <person name="Cros-Aarteil S."/>
            <person name="Calhoun S."/>
            <person name="Haridas S."/>
            <person name="Kuo A."/>
            <person name="Mondo S."/>
            <person name="Pangilinan J."/>
            <person name="Riley R."/>
            <person name="LaButti K."/>
            <person name="Andreopoulos B."/>
            <person name="Lipzen A."/>
            <person name="Chen C."/>
            <person name="Yan M."/>
            <person name="Daum C."/>
            <person name="Ng V."/>
            <person name="Clum A."/>
            <person name="Steindorff A."/>
            <person name="Ohm R.A."/>
            <person name="Martin F."/>
            <person name="Silar P."/>
            <person name="Natvig D.O."/>
            <person name="Lalanne C."/>
            <person name="Gautier V."/>
            <person name="Ament-Velasquez S.L."/>
            <person name="Kruys A."/>
            <person name="Hutchinson M.I."/>
            <person name="Powell A.J."/>
            <person name="Barry K."/>
            <person name="Miller A.N."/>
            <person name="Grigoriev I.V."/>
            <person name="Debuchy R."/>
            <person name="Gladieux P."/>
            <person name="Hiltunen Thoren M."/>
            <person name="Johannesson H."/>
        </authorList>
    </citation>
    <scope>NUCLEOTIDE SEQUENCE</scope>
    <source>
        <strain evidence="2">CBS 958.72</strain>
    </source>
</reference>
<dbReference type="Proteomes" id="UP001287356">
    <property type="component" value="Unassembled WGS sequence"/>
</dbReference>
<name>A0AAE0NF63_9PEZI</name>
<keyword evidence="3" id="KW-1185">Reference proteome</keyword>
<dbReference type="Gene3D" id="3.20.20.60">
    <property type="entry name" value="Phosphoenolpyruvate-binding domains"/>
    <property type="match status" value="3"/>
</dbReference>
<proteinExistence type="predicted"/>
<dbReference type="GO" id="GO:0046421">
    <property type="term" value="F:methylisocitrate lyase activity"/>
    <property type="evidence" value="ECO:0007669"/>
    <property type="project" value="UniProtKB-EC"/>
</dbReference>
<dbReference type="CDD" id="cd00377">
    <property type="entry name" value="ICL_PEPM"/>
    <property type="match status" value="1"/>
</dbReference>
<dbReference type="SUPFAM" id="SSF51621">
    <property type="entry name" value="Phosphoenolpyruvate/pyruvate domain"/>
    <property type="match status" value="1"/>
</dbReference>
<evidence type="ECO:0000256" key="1">
    <source>
        <dbReference type="ARBA" id="ARBA00001050"/>
    </source>
</evidence>
<dbReference type="Pfam" id="PF13714">
    <property type="entry name" value="PEP_mutase"/>
    <property type="match status" value="1"/>
</dbReference>
<gene>
    <name evidence="2" type="ORF">B0T24DRAFT_590835</name>
</gene>
<dbReference type="GO" id="GO:0016301">
    <property type="term" value="F:kinase activity"/>
    <property type="evidence" value="ECO:0007669"/>
    <property type="project" value="UniProtKB-KW"/>
</dbReference>
<dbReference type="InterPro" id="IPR015813">
    <property type="entry name" value="Pyrv/PenolPyrv_kinase-like_dom"/>
</dbReference>